<evidence type="ECO:0000313" key="2">
    <source>
        <dbReference type="Proteomes" id="UP000559404"/>
    </source>
</evidence>
<dbReference type="Gene3D" id="3.10.129.10">
    <property type="entry name" value="Hotdog Thioesterase"/>
    <property type="match status" value="2"/>
</dbReference>
<proteinExistence type="predicted"/>
<dbReference type="Proteomes" id="UP000559404">
    <property type="component" value="Unassembled WGS sequence"/>
</dbReference>
<reference evidence="1 2" key="2">
    <citation type="submission" date="2020-08" db="EMBL/GenBank/DDBJ databases">
        <title>Stappia taiwanensis sp. nov., isolated from a coastal thermal spring.</title>
        <authorList>
            <person name="Kampfer P."/>
        </authorList>
    </citation>
    <scope>NUCLEOTIDE SEQUENCE [LARGE SCALE GENOMIC DNA]</scope>
    <source>
        <strain evidence="1 2">DSM 23284</strain>
    </source>
</reference>
<dbReference type="AlphaFoldDB" id="A0A838XYN0"/>
<accession>A0A838XYN0</accession>
<comment type="caution">
    <text evidence="1">The sequence shown here is derived from an EMBL/GenBank/DDBJ whole genome shotgun (WGS) entry which is preliminary data.</text>
</comment>
<keyword evidence="2" id="KW-1185">Reference proteome</keyword>
<dbReference type="SUPFAM" id="SSF54637">
    <property type="entry name" value="Thioesterase/thiol ester dehydrase-isomerase"/>
    <property type="match status" value="2"/>
</dbReference>
<evidence type="ECO:0000313" key="1">
    <source>
        <dbReference type="EMBL" id="MBA4612134.1"/>
    </source>
</evidence>
<dbReference type="RefSeq" id="WP_181760338.1">
    <property type="nucleotide sequence ID" value="NZ_BMCR01000003.1"/>
</dbReference>
<protein>
    <submittedName>
        <fullName evidence="1">Thioesterase family protein</fullName>
    </submittedName>
</protein>
<dbReference type="EMBL" id="JACEON010000009">
    <property type="protein sequence ID" value="MBA4612134.1"/>
    <property type="molecule type" value="Genomic_DNA"/>
</dbReference>
<dbReference type="InterPro" id="IPR029069">
    <property type="entry name" value="HotDog_dom_sf"/>
</dbReference>
<name>A0A838XYN0_9HYPH</name>
<gene>
    <name evidence="1" type="ORF">H1W37_10750</name>
</gene>
<organism evidence="1 2">
    <name type="scientific">Stappia taiwanensis</name>
    <dbReference type="NCBI Taxonomy" id="992267"/>
    <lineage>
        <taxon>Bacteria</taxon>
        <taxon>Pseudomonadati</taxon>
        <taxon>Pseudomonadota</taxon>
        <taxon>Alphaproteobacteria</taxon>
        <taxon>Hyphomicrobiales</taxon>
        <taxon>Stappiaceae</taxon>
        <taxon>Stappia</taxon>
    </lineage>
</organism>
<sequence>MSAVETLYSFVNRWECDENNHLNVQFYFERFDEADRQFRLITGLTDALAGARRARHVRYHRELHLGDALIASSHVAFDGPYMLTVVHELRRCRDGALAATATDGYAPAESMARELRRRFEDHSAPMPEAALPRGLSAAQQVTSLSPTQLQAAGGRIVNRATVLPRHAGPDGRADDTFALARFTEAAAHVWNMTPMTDDWLETHGLGRVAVEMKLVWVSPLKPGEPVLCVSGLTGAARSTFSFRHHLFETRTQRLAAVCDAVVIAMDLEHRKSVPLEDSVRSAIAQSVMKA</sequence>
<reference evidence="1 2" key="1">
    <citation type="submission" date="2020-07" db="EMBL/GenBank/DDBJ databases">
        <authorList>
            <person name="Li M."/>
        </authorList>
    </citation>
    <scope>NUCLEOTIDE SEQUENCE [LARGE SCALE GENOMIC DNA]</scope>
    <source>
        <strain evidence="1 2">DSM 23284</strain>
    </source>
</reference>
<dbReference type="Pfam" id="PF13279">
    <property type="entry name" value="4HBT_2"/>
    <property type="match status" value="2"/>
</dbReference>